<name>A0A0C4DTP5_MAGP6</name>
<gene>
    <name evidence="8" type="ORF">MAPG_03316</name>
</gene>
<dbReference type="PROSITE" id="PS00463">
    <property type="entry name" value="ZN2_CY6_FUNGAL_1"/>
    <property type="match status" value="1"/>
</dbReference>
<evidence type="ECO:0000256" key="5">
    <source>
        <dbReference type="ARBA" id="ARBA00023242"/>
    </source>
</evidence>
<dbReference type="OrthoDB" id="1600564at2759"/>
<reference evidence="8" key="2">
    <citation type="submission" date="2010-05" db="EMBL/GenBank/DDBJ databases">
        <title>The Genome Sequence of Magnaporthe poae strain ATCC 64411.</title>
        <authorList>
            <consortium name="The Broad Institute Genome Sequencing Platform"/>
            <consortium name="Broad Institute Genome Sequencing Center for Infectious Disease"/>
            <person name="Ma L.-J."/>
            <person name="Dead R."/>
            <person name="Young S."/>
            <person name="Zeng Q."/>
            <person name="Koehrsen M."/>
            <person name="Alvarado L."/>
            <person name="Berlin A."/>
            <person name="Chapman S.B."/>
            <person name="Chen Z."/>
            <person name="Freedman E."/>
            <person name="Gellesch M."/>
            <person name="Goldberg J."/>
            <person name="Griggs A."/>
            <person name="Gujja S."/>
            <person name="Heilman E.R."/>
            <person name="Heiman D."/>
            <person name="Hepburn T."/>
            <person name="Howarth C."/>
            <person name="Jen D."/>
            <person name="Larson L."/>
            <person name="Mehta T."/>
            <person name="Neiman D."/>
            <person name="Pearson M."/>
            <person name="Roberts A."/>
            <person name="Saif S."/>
            <person name="Shea T."/>
            <person name="Shenoy N."/>
            <person name="Sisk P."/>
            <person name="Stolte C."/>
            <person name="Sykes S."/>
            <person name="Walk T."/>
            <person name="White J."/>
            <person name="Yandava C."/>
            <person name="Haas B."/>
            <person name="Nusbaum C."/>
            <person name="Birren B."/>
        </authorList>
    </citation>
    <scope>NUCLEOTIDE SEQUENCE</scope>
    <source>
        <strain evidence="8">ATCC 64411</strain>
    </source>
</reference>
<dbReference type="GO" id="GO:0000976">
    <property type="term" value="F:transcription cis-regulatory region binding"/>
    <property type="evidence" value="ECO:0007669"/>
    <property type="project" value="TreeGrafter"/>
</dbReference>
<dbReference type="EMBL" id="GL876967">
    <property type="protein sequence ID" value="KLU84272.1"/>
    <property type="molecule type" value="Genomic_DNA"/>
</dbReference>
<feature type="compositionally biased region" description="Low complexity" evidence="6">
    <location>
        <begin position="93"/>
        <end position="109"/>
    </location>
</feature>
<reference evidence="9" key="5">
    <citation type="submission" date="2015-06" db="UniProtKB">
        <authorList>
            <consortium name="EnsemblFungi"/>
        </authorList>
    </citation>
    <scope>IDENTIFICATION</scope>
    <source>
        <strain evidence="9">ATCC 64411</strain>
    </source>
</reference>
<feature type="region of interest" description="Disordered" evidence="6">
    <location>
        <begin position="683"/>
        <end position="764"/>
    </location>
</feature>
<dbReference type="PANTHER" id="PTHR31845">
    <property type="entry name" value="FINGER DOMAIN PROTEIN, PUTATIVE-RELATED"/>
    <property type="match status" value="1"/>
</dbReference>
<dbReference type="Proteomes" id="UP000011715">
    <property type="component" value="Unassembled WGS sequence"/>
</dbReference>
<reference evidence="8" key="3">
    <citation type="submission" date="2011-03" db="EMBL/GenBank/DDBJ databases">
        <title>Annotation of Magnaporthe poae ATCC 64411.</title>
        <authorList>
            <person name="Ma L.-J."/>
            <person name="Dead R."/>
            <person name="Young S.K."/>
            <person name="Zeng Q."/>
            <person name="Gargeya S."/>
            <person name="Fitzgerald M."/>
            <person name="Haas B."/>
            <person name="Abouelleil A."/>
            <person name="Alvarado L."/>
            <person name="Arachchi H.M."/>
            <person name="Berlin A."/>
            <person name="Brown A."/>
            <person name="Chapman S.B."/>
            <person name="Chen Z."/>
            <person name="Dunbar C."/>
            <person name="Freedman E."/>
            <person name="Gearin G."/>
            <person name="Gellesch M."/>
            <person name="Goldberg J."/>
            <person name="Griggs A."/>
            <person name="Gujja S."/>
            <person name="Heiman D."/>
            <person name="Howarth C."/>
            <person name="Larson L."/>
            <person name="Lui A."/>
            <person name="MacDonald P.J.P."/>
            <person name="Mehta T."/>
            <person name="Montmayeur A."/>
            <person name="Murphy C."/>
            <person name="Neiman D."/>
            <person name="Pearson M."/>
            <person name="Priest M."/>
            <person name="Roberts A."/>
            <person name="Saif S."/>
            <person name="Shea T."/>
            <person name="Shenoy N."/>
            <person name="Sisk P."/>
            <person name="Stolte C."/>
            <person name="Sykes S."/>
            <person name="Yandava C."/>
            <person name="Wortman J."/>
            <person name="Nusbaum C."/>
            <person name="Birren B."/>
        </authorList>
    </citation>
    <scope>NUCLEOTIDE SEQUENCE</scope>
    <source>
        <strain evidence="8">ATCC 64411</strain>
    </source>
</reference>
<feature type="compositionally biased region" description="Polar residues" evidence="6">
    <location>
        <begin position="723"/>
        <end position="733"/>
    </location>
</feature>
<dbReference type="GO" id="GO:0000981">
    <property type="term" value="F:DNA-binding transcription factor activity, RNA polymerase II-specific"/>
    <property type="evidence" value="ECO:0007669"/>
    <property type="project" value="InterPro"/>
</dbReference>
<dbReference type="InterPro" id="IPR051089">
    <property type="entry name" value="prtT"/>
</dbReference>
<evidence type="ECO:0000256" key="4">
    <source>
        <dbReference type="ARBA" id="ARBA00023163"/>
    </source>
</evidence>
<dbReference type="OMA" id="SICERCH"/>
<comment type="subcellular location">
    <subcellularLocation>
        <location evidence="1">Nucleus</location>
    </subcellularLocation>
</comment>
<organism evidence="9 10">
    <name type="scientific">Magnaporthiopsis poae (strain ATCC 64411 / 73-15)</name>
    <name type="common">Kentucky bluegrass fungus</name>
    <name type="synonym">Magnaporthe poae</name>
    <dbReference type="NCBI Taxonomy" id="644358"/>
    <lineage>
        <taxon>Eukaryota</taxon>
        <taxon>Fungi</taxon>
        <taxon>Dikarya</taxon>
        <taxon>Ascomycota</taxon>
        <taxon>Pezizomycotina</taxon>
        <taxon>Sordariomycetes</taxon>
        <taxon>Sordariomycetidae</taxon>
        <taxon>Magnaporthales</taxon>
        <taxon>Magnaporthaceae</taxon>
        <taxon>Magnaporthiopsis</taxon>
    </lineage>
</organism>
<feature type="region of interest" description="Disordered" evidence="6">
    <location>
        <begin position="166"/>
        <end position="199"/>
    </location>
</feature>
<dbReference type="SUPFAM" id="SSF57701">
    <property type="entry name" value="Zn2/Cys6 DNA-binding domain"/>
    <property type="match status" value="1"/>
</dbReference>
<dbReference type="STRING" id="644358.A0A0C4DTP5"/>
<dbReference type="AlphaFoldDB" id="A0A0C4DTP5"/>
<dbReference type="GO" id="GO:0008270">
    <property type="term" value="F:zinc ion binding"/>
    <property type="evidence" value="ECO:0007669"/>
    <property type="project" value="InterPro"/>
</dbReference>
<dbReference type="eggNOG" id="ENOG502SN12">
    <property type="taxonomic scope" value="Eukaryota"/>
</dbReference>
<evidence type="ECO:0000313" key="10">
    <source>
        <dbReference type="Proteomes" id="UP000011715"/>
    </source>
</evidence>
<feature type="compositionally biased region" description="Low complexity" evidence="6">
    <location>
        <begin position="697"/>
        <end position="714"/>
    </location>
</feature>
<evidence type="ECO:0000256" key="3">
    <source>
        <dbReference type="ARBA" id="ARBA00023125"/>
    </source>
</evidence>
<proteinExistence type="predicted"/>
<dbReference type="PANTHER" id="PTHR31845:SF10">
    <property type="entry name" value="ZN(II)2CYS6 TRANSCRIPTION FACTOR (EUROFUNG)"/>
    <property type="match status" value="1"/>
</dbReference>
<evidence type="ECO:0000313" key="9">
    <source>
        <dbReference type="EnsemblFungi" id="MAPG_03316T0"/>
    </source>
</evidence>
<dbReference type="InterPro" id="IPR001138">
    <property type="entry name" value="Zn2Cys6_DnaBD"/>
</dbReference>
<feature type="region of interest" description="Disordered" evidence="6">
    <location>
        <begin position="1"/>
        <end position="22"/>
    </location>
</feature>
<feature type="region of interest" description="Disordered" evidence="6">
    <location>
        <begin position="88"/>
        <end position="136"/>
    </location>
</feature>
<keyword evidence="5" id="KW-0539">Nucleus</keyword>
<evidence type="ECO:0000256" key="6">
    <source>
        <dbReference type="SAM" id="MobiDB-lite"/>
    </source>
</evidence>
<feature type="region of interest" description="Disordered" evidence="6">
    <location>
        <begin position="614"/>
        <end position="661"/>
    </location>
</feature>
<dbReference type="Gene3D" id="4.10.240.10">
    <property type="entry name" value="Zn(2)-C6 fungal-type DNA-binding domain"/>
    <property type="match status" value="1"/>
</dbReference>
<keyword evidence="4" id="KW-0804">Transcription</keyword>
<dbReference type="GO" id="GO:0005634">
    <property type="term" value="C:nucleus"/>
    <property type="evidence" value="ECO:0007669"/>
    <property type="project" value="UniProtKB-SubCell"/>
</dbReference>
<protein>
    <recommendedName>
        <fullName evidence="7">Zn(2)-C6 fungal-type domain-containing protein</fullName>
    </recommendedName>
</protein>
<keyword evidence="3" id="KW-0238">DNA-binding</keyword>
<dbReference type="PROSITE" id="PS50048">
    <property type="entry name" value="ZN2_CY6_FUNGAL_2"/>
    <property type="match status" value="1"/>
</dbReference>
<evidence type="ECO:0000256" key="1">
    <source>
        <dbReference type="ARBA" id="ARBA00004123"/>
    </source>
</evidence>
<feature type="compositionally biased region" description="Low complexity" evidence="6">
    <location>
        <begin position="734"/>
        <end position="751"/>
    </location>
</feature>
<feature type="compositionally biased region" description="Gly residues" evidence="6">
    <location>
        <begin position="646"/>
        <end position="657"/>
    </location>
</feature>
<keyword evidence="10" id="KW-1185">Reference proteome</keyword>
<evidence type="ECO:0000259" key="7">
    <source>
        <dbReference type="PROSITE" id="PS50048"/>
    </source>
</evidence>
<accession>A0A0C4DTP5</accession>
<evidence type="ECO:0000256" key="2">
    <source>
        <dbReference type="ARBA" id="ARBA00023015"/>
    </source>
</evidence>
<dbReference type="EnsemblFungi" id="MAPG_03316T0">
    <property type="protein sequence ID" value="MAPG_03316T0"/>
    <property type="gene ID" value="MAPG_03316"/>
</dbReference>
<feature type="region of interest" description="Disordered" evidence="6">
    <location>
        <begin position="50"/>
        <end position="73"/>
    </location>
</feature>
<reference evidence="10" key="1">
    <citation type="submission" date="2010-05" db="EMBL/GenBank/DDBJ databases">
        <title>The genome sequence of Magnaporthe poae strain ATCC 64411.</title>
        <authorList>
            <person name="Ma L.-J."/>
            <person name="Dead R."/>
            <person name="Young S."/>
            <person name="Zeng Q."/>
            <person name="Koehrsen M."/>
            <person name="Alvarado L."/>
            <person name="Berlin A."/>
            <person name="Chapman S.B."/>
            <person name="Chen Z."/>
            <person name="Freedman E."/>
            <person name="Gellesch M."/>
            <person name="Goldberg J."/>
            <person name="Griggs A."/>
            <person name="Gujja S."/>
            <person name="Heilman E.R."/>
            <person name="Heiman D."/>
            <person name="Hepburn T."/>
            <person name="Howarth C."/>
            <person name="Jen D."/>
            <person name="Larson L."/>
            <person name="Mehta T."/>
            <person name="Neiman D."/>
            <person name="Pearson M."/>
            <person name="Roberts A."/>
            <person name="Saif S."/>
            <person name="Shea T."/>
            <person name="Shenoy N."/>
            <person name="Sisk P."/>
            <person name="Stolte C."/>
            <person name="Sykes S."/>
            <person name="Walk T."/>
            <person name="White J."/>
            <person name="Yandava C."/>
            <person name="Haas B."/>
            <person name="Nusbaum C."/>
            <person name="Birren B."/>
        </authorList>
    </citation>
    <scope>NUCLEOTIDE SEQUENCE [LARGE SCALE GENOMIC DNA]</scope>
    <source>
        <strain evidence="10">ATCC 64411 / 73-15</strain>
    </source>
</reference>
<evidence type="ECO:0000313" key="8">
    <source>
        <dbReference type="EMBL" id="KLU84272.1"/>
    </source>
</evidence>
<dbReference type="EMBL" id="ADBL01000794">
    <property type="status" value="NOT_ANNOTATED_CDS"/>
    <property type="molecule type" value="Genomic_DNA"/>
</dbReference>
<feature type="compositionally biased region" description="Basic and acidic residues" evidence="6">
    <location>
        <begin position="629"/>
        <end position="638"/>
    </location>
</feature>
<dbReference type="InterPro" id="IPR036864">
    <property type="entry name" value="Zn2-C6_fun-type_DNA-bd_sf"/>
</dbReference>
<sequence length="793" mass="86538">MAGETSTLSVVGAGVSKNKGPRACTSCAKAKSRCHPGPLPSICERCHRLKKSCSSQTPAPPRKRKEARPNRMAELERRLQDLTSKLQPVVDAQQQQQQQQQRQQQQQHQGEQRLSPPVSTPGTTEDQLPLPLALPTTGKRPIGAGALLHLLPDTSISAGSVVEPDYESASATSSPGRSGCGSGCVHRQAPPRGPASPPAERSVWLDAVEAALLLKEYHEHLKGLFPFVVVPANLSSEELRRQRPFLWKAIMIEACHMDGRRQTAMGHQMLTEIAAATLTASAKTLDLLQGIQLLLAWFNFGMTSFQINNLLFLARSLCVSLGLGEPQGNSGPLTSARLEEMRAYAGTYYLVTLTFTSNKKPDALMSPVNVEACCQAIQSRMEHPTDELVVYLVRAQQLIQSISLALVPFLQSAHSGSNNNNTLPPSAPPLGVVVRDFQQRISAFERSVPEHLKGHPALMGHVHVARIHLYEISLHELPRPSPPLQDHPPGFDTLLAHHQTTAGPTPEAERLELLWSCLDACRKYLVFRFDEGAPPPRGRPHLVCLASFDFVVAKLTSLKLWMLQVPGWDRGLARKELDLESAAEQMIEELRLAVLERQLTIVEYFASPRFSAGHQPGAVDSSAGCRTATRQEGEDNVRRGGQAPSGRGGGGGGGDGGPPDLLETLRQRLIFIRTALLSEAQDSVQDGQASSGPMDLSSVGVRDAAADSSSARCGAYDRDQGRQPRQTSQPPNEQSEQIQQDGQQHQQQQQQVELPPPSHLPMADVDLDSWAANLFVGDEDWDPSAMMVFDWFT</sequence>
<dbReference type="CDD" id="cd12148">
    <property type="entry name" value="fungal_TF_MHR"/>
    <property type="match status" value="1"/>
</dbReference>
<reference evidence="9" key="4">
    <citation type="journal article" date="2015" name="G3 (Bethesda)">
        <title>Genome sequences of three phytopathogenic species of the Magnaporthaceae family of fungi.</title>
        <authorList>
            <person name="Okagaki L.H."/>
            <person name="Nunes C.C."/>
            <person name="Sailsbery J."/>
            <person name="Clay B."/>
            <person name="Brown D."/>
            <person name="John T."/>
            <person name="Oh Y."/>
            <person name="Young N."/>
            <person name="Fitzgerald M."/>
            <person name="Haas B.J."/>
            <person name="Zeng Q."/>
            <person name="Young S."/>
            <person name="Adiconis X."/>
            <person name="Fan L."/>
            <person name="Levin J.Z."/>
            <person name="Mitchell T.K."/>
            <person name="Okubara P.A."/>
            <person name="Farman M.L."/>
            <person name="Kohn L.M."/>
            <person name="Birren B."/>
            <person name="Ma L.-J."/>
            <person name="Dean R.A."/>
        </authorList>
    </citation>
    <scope>NUCLEOTIDE SEQUENCE</scope>
    <source>
        <strain evidence="9">ATCC 64411 / 73-15</strain>
    </source>
</reference>
<feature type="domain" description="Zn(2)-C6 fungal-type" evidence="7">
    <location>
        <begin position="23"/>
        <end position="55"/>
    </location>
</feature>
<keyword evidence="2" id="KW-0805">Transcription regulation</keyword>
<dbReference type="VEuPathDB" id="FungiDB:MAPG_03316"/>